<comment type="caution">
    <text evidence="2">The sequence shown here is derived from an EMBL/GenBank/DDBJ whole genome shotgun (WGS) entry which is preliminary data.</text>
</comment>
<gene>
    <name evidence="2" type="ORF">HXA33_00605</name>
</gene>
<evidence type="ECO:0000256" key="1">
    <source>
        <dbReference type="SAM" id="SignalP"/>
    </source>
</evidence>
<feature type="signal peptide" evidence="1">
    <location>
        <begin position="1"/>
        <end position="30"/>
    </location>
</feature>
<name>A0A9Q4AXT9_SALAG</name>
<keyword evidence="3" id="KW-1185">Reference proteome</keyword>
<protein>
    <submittedName>
        <fullName evidence="2">Uncharacterized protein</fullName>
    </submittedName>
</protein>
<reference evidence="2" key="1">
    <citation type="submission" date="2020-06" db="EMBL/GenBank/DDBJ databases">
        <title>Insight into the genomes of haloalkaliphilic bacilli from Kenyan soda lakes.</title>
        <authorList>
            <person name="Mwirichia R."/>
            <person name="Villamizar G.C."/>
            <person name="Poehlein A."/>
            <person name="Mugweru J."/>
            <person name="Kipnyargis A."/>
            <person name="Kiplimo D."/>
            <person name="Orwa P."/>
            <person name="Daniel R."/>
        </authorList>
    </citation>
    <scope>NUCLEOTIDE SEQUENCE</scope>
    <source>
        <strain evidence="2">B1096_S55</strain>
    </source>
</reference>
<dbReference type="Proteomes" id="UP001057753">
    <property type="component" value="Unassembled WGS sequence"/>
</dbReference>
<sequence length="229" mass="26206">MKLFVMNLSLTSVIVCTLLTLFINDLQAHADDFTDNVIEWEKEGVDLNHTESTEIVLAYINDHLSDSFASMHIDRTDNDLGLLVFSFINPIDKAHKEEMEQLVKEPTDIIFRNVDYTEQALSEKQAEIDAEWTWFEEKGISLLHTGVDIIGNQVEIGVLPYTNETPQLIYDEFGEDMIHVVEGQEIDLLVNESNLSAKNDHLNEAEANEVKDEHSIFQHVLNFLRQLFG</sequence>
<organism evidence="2 3">
    <name type="scientific">Salipaludibacillus agaradhaerens</name>
    <name type="common">Bacillus agaradhaerens</name>
    <dbReference type="NCBI Taxonomy" id="76935"/>
    <lineage>
        <taxon>Bacteria</taxon>
        <taxon>Bacillati</taxon>
        <taxon>Bacillota</taxon>
        <taxon>Bacilli</taxon>
        <taxon>Bacillales</taxon>
        <taxon>Bacillaceae</taxon>
    </lineage>
</organism>
<accession>A0A9Q4AXT9</accession>
<proteinExistence type="predicted"/>
<dbReference type="RefSeq" id="WP_257819700.1">
    <property type="nucleotide sequence ID" value="NZ_JABXYM010000001.1"/>
</dbReference>
<evidence type="ECO:0000313" key="2">
    <source>
        <dbReference type="EMBL" id="MCR6095047.1"/>
    </source>
</evidence>
<keyword evidence="1" id="KW-0732">Signal</keyword>
<evidence type="ECO:0000313" key="3">
    <source>
        <dbReference type="Proteomes" id="UP001057753"/>
    </source>
</evidence>
<feature type="chain" id="PRO_5040328251" evidence="1">
    <location>
        <begin position="31"/>
        <end position="229"/>
    </location>
</feature>
<dbReference type="EMBL" id="JABXYM010000001">
    <property type="protein sequence ID" value="MCR6095047.1"/>
    <property type="molecule type" value="Genomic_DNA"/>
</dbReference>
<dbReference type="AlphaFoldDB" id="A0A9Q4AXT9"/>